<dbReference type="CDD" id="cd20071">
    <property type="entry name" value="SET_SMYD"/>
    <property type="match status" value="1"/>
</dbReference>
<dbReference type="Pfam" id="PF01753">
    <property type="entry name" value="zf-MYND"/>
    <property type="match status" value="1"/>
</dbReference>
<dbReference type="InterPro" id="IPR053010">
    <property type="entry name" value="SET_SmydA-8"/>
</dbReference>
<comment type="caution">
    <text evidence="6">The sequence shown here is derived from an EMBL/GenBank/DDBJ whole genome shotgun (WGS) entry which is preliminary data.</text>
</comment>
<dbReference type="PANTHER" id="PTHR46455">
    <property type="entry name" value="SET AND MYND DOMAIN CONTAINING, ARTHROPOD-SPECIFIC, MEMBER 4, ISOFORM A"/>
    <property type="match status" value="1"/>
</dbReference>
<proteinExistence type="predicted"/>
<evidence type="ECO:0000256" key="4">
    <source>
        <dbReference type="PROSITE-ProRule" id="PRU00134"/>
    </source>
</evidence>
<accession>A0AA39KRC2</accession>
<sequence length="481" mass="53668">MESDHKLGVCAICNKIASLRCTGCKNQFYCSTSHQRDDWQRHKLMCRAWKIEENNELGRHLVATRDLNPDDLIISEAPIVWGPAPHSDKFVCVGCGSTNVAVRCPGCSWYACKVSCDGLVDDNRHGIECKILAKAQIIPKCDLLLILRIILLFKRNSKRWLNLSMLQSHVTKRGINTEAFEETENVIHQLEPILNTLSISKEVVGNICGLIDVNALETNPPEGSSAIYQTACLLEHRCLANTRHSFTIDSKGRPKIIVTAAKSIKKGEHFSTTYTHVLWATRARREHLLATKYFACCCDRCKDPTELNSNIGTLKCPCGPGLILAKDPLDMNTEWSCNSCPGVLTSMEVHQLTERLGEEVENAMATAKATVLSDLLSRLSVLLHPGHQHCIAVSHSLIQLLSPEDPKKLELCKHILNTTSILDPYGTRLALYTAVALRELAACLSEDKKLYLERAVYLLKHEPPHSPGDELRKLIEIQLSK</sequence>
<evidence type="ECO:0000313" key="6">
    <source>
        <dbReference type="EMBL" id="KAK0170741.1"/>
    </source>
</evidence>
<organism evidence="6 7">
    <name type="scientific">Microctonus aethiopoides</name>
    <dbReference type="NCBI Taxonomy" id="144406"/>
    <lineage>
        <taxon>Eukaryota</taxon>
        <taxon>Metazoa</taxon>
        <taxon>Ecdysozoa</taxon>
        <taxon>Arthropoda</taxon>
        <taxon>Hexapoda</taxon>
        <taxon>Insecta</taxon>
        <taxon>Pterygota</taxon>
        <taxon>Neoptera</taxon>
        <taxon>Endopterygota</taxon>
        <taxon>Hymenoptera</taxon>
        <taxon>Apocrita</taxon>
        <taxon>Ichneumonoidea</taxon>
        <taxon>Braconidae</taxon>
        <taxon>Euphorinae</taxon>
        <taxon>Microctonus</taxon>
    </lineage>
</organism>
<evidence type="ECO:0000256" key="2">
    <source>
        <dbReference type="ARBA" id="ARBA00022771"/>
    </source>
</evidence>
<evidence type="ECO:0000259" key="5">
    <source>
        <dbReference type="PROSITE" id="PS50865"/>
    </source>
</evidence>
<dbReference type="SUPFAM" id="SSF144232">
    <property type="entry name" value="HIT/MYND zinc finger-like"/>
    <property type="match status" value="1"/>
</dbReference>
<dbReference type="AlphaFoldDB" id="A0AA39KRC2"/>
<keyword evidence="2 4" id="KW-0863">Zinc-finger</keyword>
<feature type="domain" description="MYND-type" evidence="5">
    <location>
        <begin position="10"/>
        <end position="46"/>
    </location>
</feature>
<dbReference type="Gene3D" id="6.10.140.2220">
    <property type="match status" value="2"/>
</dbReference>
<gene>
    <name evidence="6" type="ORF">PV328_008547</name>
</gene>
<dbReference type="PROSITE" id="PS50865">
    <property type="entry name" value="ZF_MYND_2"/>
    <property type="match status" value="1"/>
</dbReference>
<protein>
    <recommendedName>
        <fullName evidence="5">MYND-type domain-containing protein</fullName>
    </recommendedName>
</protein>
<dbReference type="EMBL" id="JAQQBS010000003">
    <property type="protein sequence ID" value="KAK0170741.1"/>
    <property type="molecule type" value="Genomic_DNA"/>
</dbReference>
<dbReference type="SUPFAM" id="SSF82199">
    <property type="entry name" value="SET domain"/>
    <property type="match status" value="1"/>
</dbReference>
<dbReference type="InterPro" id="IPR002893">
    <property type="entry name" value="Znf_MYND"/>
</dbReference>
<keyword evidence="1" id="KW-0479">Metal-binding</keyword>
<dbReference type="Proteomes" id="UP001168990">
    <property type="component" value="Unassembled WGS sequence"/>
</dbReference>
<name>A0AA39KRC2_9HYME</name>
<reference evidence="6" key="2">
    <citation type="submission" date="2023-03" db="EMBL/GenBank/DDBJ databases">
        <authorList>
            <person name="Inwood S.N."/>
            <person name="Skelly J.G."/>
            <person name="Guhlin J."/>
            <person name="Harrop T.W.R."/>
            <person name="Goldson S.G."/>
            <person name="Dearden P.K."/>
        </authorList>
    </citation>
    <scope>NUCLEOTIDE SEQUENCE</scope>
    <source>
        <strain evidence="6">Irish</strain>
        <tissue evidence="6">Whole body</tissue>
    </source>
</reference>
<dbReference type="InterPro" id="IPR046341">
    <property type="entry name" value="SET_dom_sf"/>
</dbReference>
<dbReference type="GO" id="GO:0008270">
    <property type="term" value="F:zinc ion binding"/>
    <property type="evidence" value="ECO:0007669"/>
    <property type="project" value="UniProtKB-KW"/>
</dbReference>
<evidence type="ECO:0000256" key="3">
    <source>
        <dbReference type="ARBA" id="ARBA00022833"/>
    </source>
</evidence>
<keyword evidence="7" id="KW-1185">Reference proteome</keyword>
<evidence type="ECO:0000313" key="7">
    <source>
        <dbReference type="Proteomes" id="UP001168990"/>
    </source>
</evidence>
<dbReference type="PANTHER" id="PTHR46455:SF2">
    <property type="entry name" value="AT24727P"/>
    <property type="match status" value="1"/>
</dbReference>
<evidence type="ECO:0000256" key="1">
    <source>
        <dbReference type="ARBA" id="ARBA00022723"/>
    </source>
</evidence>
<reference evidence="6" key="1">
    <citation type="journal article" date="2023" name="bioRxiv">
        <title>Scaffold-level genome assemblies of two parasitoid biocontrol wasps reveal the parthenogenesis mechanism and an associated novel virus.</title>
        <authorList>
            <person name="Inwood S."/>
            <person name="Skelly J."/>
            <person name="Guhlin J."/>
            <person name="Harrop T."/>
            <person name="Goldson S."/>
            <person name="Dearden P."/>
        </authorList>
    </citation>
    <scope>NUCLEOTIDE SEQUENCE</scope>
    <source>
        <strain evidence="6">Irish</strain>
        <tissue evidence="6">Whole body</tissue>
    </source>
</reference>
<dbReference type="Gene3D" id="2.170.270.10">
    <property type="entry name" value="SET domain"/>
    <property type="match status" value="1"/>
</dbReference>
<keyword evidence="3" id="KW-0862">Zinc</keyword>
<dbReference type="Gene3D" id="1.10.220.160">
    <property type="match status" value="1"/>
</dbReference>